<feature type="non-terminal residue" evidence="9">
    <location>
        <position position="251"/>
    </location>
</feature>
<evidence type="ECO:0000256" key="3">
    <source>
        <dbReference type="ARBA" id="ARBA00023155"/>
    </source>
</evidence>
<reference evidence="9" key="1">
    <citation type="submission" date="2018-11" db="EMBL/GenBank/DDBJ databases">
        <authorList>
            <person name="Alioto T."/>
            <person name="Alioto T."/>
        </authorList>
    </citation>
    <scope>NUCLEOTIDE SEQUENCE</scope>
</reference>
<dbReference type="PANTHER" id="PTHR24339">
    <property type="entry name" value="HOMEOBOX PROTEIN EMX-RELATED"/>
    <property type="match status" value="1"/>
</dbReference>
<dbReference type="PROSITE" id="PS00027">
    <property type="entry name" value="HOMEOBOX_1"/>
    <property type="match status" value="1"/>
</dbReference>
<dbReference type="InterPro" id="IPR000047">
    <property type="entry name" value="HTH_motif"/>
</dbReference>
<organism evidence="9 10">
    <name type="scientific">Mytilus galloprovincialis</name>
    <name type="common">Mediterranean mussel</name>
    <dbReference type="NCBI Taxonomy" id="29158"/>
    <lineage>
        <taxon>Eukaryota</taxon>
        <taxon>Metazoa</taxon>
        <taxon>Spiralia</taxon>
        <taxon>Lophotrochozoa</taxon>
        <taxon>Mollusca</taxon>
        <taxon>Bivalvia</taxon>
        <taxon>Autobranchia</taxon>
        <taxon>Pteriomorphia</taxon>
        <taxon>Mytilida</taxon>
        <taxon>Mytiloidea</taxon>
        <taxon>Mytilidae</taxon>
        <taxon>Mytilinae</taxon>
        <taxon>Mytilus</taxon>
    </lineage>
</organism>
<accession>A0A8B6D141</accession>
<dbReference type="InterPro" id="IPR020479">
    <property type="entry name" value="HD_metazoa"/>
</dbReference>
<evidence type="ECO:0000256" key="7">
    <source>
        <dbReference type="SAM" id="MobiDB-lite"/>
    </source>
</evidence>
<dbReference type="GO" id="GO:0000981">
    <property type="term" value="F:DNA-binding transcription factor activity, RNA polymerase II-specific"/>
    <property type="evidence" value="ECO:0007669"/>
    <property type="project" value="InterPro"/>
</dbReference>
<keyword evidence="4 5" id="KW-0539">Nucleus</keyword>
<keyword evidence="10" id="KW-1185">Reference proteome</keyword>
<dbReference type="OrthoDB" id="6159439at2759"/>
<dbReference type="EMBL" id="UYJE01002760">
    <property type="protein sequence ID" value="VDI13440.1"/>
    <property type="molecule type" value="Genomic_DNA"/>
</dbReference>
<evidence type="ECO:0000259" key="8">
    <source>
        <dbReference type="PROSITE" id="PS50071"/>
    </source>
</evidence>
<dbReference type="PRINTS" id="PR00024">
    <property type="entry name" value="HOMEOBOX"/>
</dbReference>
<comment type="caution">
    <text evidence="9">The sequence shown here is derived from an EMBL/GenBank/DDBJ whole genome shotgun (WGS) entry which is preliminary data.</text>
</comment>
<dbReference type="InterPro" id="IPR017970">
    <property type="entry name" value="Homeobox_CS"/>
</dbReference>
<feature type="compositionally biased region" description="Basic and acidic residues" evidence="7">
    <location>
        <begin position="23"/>
        <end position="36"/>
    </location>
</feature>
<gene>
    <name evidence="9" type="ORF">MGAL_10B093634</name>
</gene>
<dbReference type="CDD" id="cd00086">
    <property type="entry name" value="homeodomain"/>
    <property type="match status" value="1"/>
</dbReference>
<evidence type="ECO:0000256" key="2">
    <source>
        <dbReference type="ARBA" id="ARBA00023125"/>
    </source>
</evidence>
<evidence type="ECO:0000256" key="1">
    <source>
        <dbReference type="ARBA" id="ARBA00004123"/>
    </source>
</evidence>
<dbReference type="SMART" id="SM00389">
    <property type="entry name" value="HOX"/>
    <property type="match status" value="1"/>
</dbReference>
<dbReference type="GO" id="GO:0000978">
    <property type="term" value="F:RNA polymerase II cis-regulatory region sequence-specific DNA binding"/>
    <property type="evidence" value="ECO:0007669"/>
    <property type="project" value="TreeGrafter"/>
</dbReference>
<dbReference type="PANTHER" id="PTHR24339:SF28">
    <property type="entry name" value="E5-RELATED"/>
    <property type="match status" value="1"/>
</dbReference>
<protein>
    <submittedName>
        <fullName evidence="9">Homeobox protein EMX</fullName>
    </submittedName>
</protein>
<feature type="domain" description="Homeobox" evidence="8">
    <location>
        <begin position="149"/>
        <end position="209"/>
    </location>
</feature>
<dbReference type="FunFam" id="1.10.10.60:FF:000081">
    <property type="entry name" value="Empty spiracles homeobox 2"/>
    <property type="match status" value="1"/>
</dbReference>
<sequence>MTIMSISTPRHNSGFTIQSILGDTDKEKTNSQDKDTRRKRKNSTESDDCNSCTQNRNSEEHFDPCRVPLPFGTYDAFSNDNILRKLQYAQYGHYLSQEYMSRTQEDFRTFCIPGSNERNNPFYLPLPLTNNFQPSNQGANSNLLFPHLRKPKRMRTAFSPSQLLRLEHAFENNHYVVGQERKQLAAGLALTETQVKVWFQNRRTKHKRIKAEDEMTRSLRKNMLHRATGNVRCTVRRHKSMFKGSSTTSQV</sequence>
<dbReference type="GO" id="GO:0005634">
    <property type="term" value="C:nucleus"/>
    <property type="evidence" value="ECO:0007669"/>
    <property type="project" value="UniProtKB-SubCell"/>
</dbReference>
<dbReference type="Gene3D" id="1.10.10.60">
    <property type="entry name" value="Homeodomain-like"/>
    <property type="match status" value="1"/>
</dbReference>
<evidence type="ECO:0000313" key="9">
    <source>
        <dbReference type="EMBL" id="VDI13440.1"/>
    </source>
</evidence>
<keyword evidence="2 5" id="KW-0238">DNA-binding</keyword>
<dbReference type="InterPro" id="IPR009057">
    <property type="entry name" value="Homeodomain-like_sf"/>
</dbReference>
<dbReference type="PROSITE" id="PS50071">
    <property type="entry name" value="HOMEOBOX_2"/>
    <property type="match status" value="1"/>
</dbReference>
<dbReference type="Pfam" id="PF00046">
    <property type="entry name" value="Homeodomain"/>
    <property type="match status" value="1"/>
</dbReference>
<feature type="DNA-binding region" description="Homeobox" evidence="5">
    <location>
        <begin position="151"/>
        <end position="210"/>
    </location>
</feature>
<evidence type="ECO:0000256" key="4">
    <source>
        <dbReference type="ARBA" id="ARBA00023242"/>
    </source>
</evidence>
<evidence type="ECO:0000313" key="10">
    <source>
        <dbReference type="Proteomes" id="UP000596742"/>
    </source>
</evidence>
<name>A0A8B6D141_MYTGA</name>
<proteinExistence type="predicted"/>
<dbReference type="InterPro" id="IPR050877">
    <property type="entry name" value="EMX-VAX-Noto_Homeobox_TFs"/>
</dbReference>
<dbReference type="Proteomes" id="UP000596742">
    <property type="component" value="Unassembled WGS sequence"/>
</dbReference>
<dbReference type="AlphaFoldDB" id="A0A8B6D141"/>
<dbReference type="InterPro" id="IPR001356">
    <property type="entry name" value="HD"/>
</dbReference>
<dbReference type="PRINTS" id="PR00031">
    <property type="entry name" value="HTHREPRESSR"/>
</dbReference>
<evidence type="ECO:0000256" key="6">
    <source>
        <dbReference type="RuleBase" id="RU000682"/>
    </source>
</evidence>
<dbReference type="SUPFAM" id="SSF46689">
    <property type="entry name" value="Homeodomain-like"/>
    <property type="match status" value="1"/>
</dbReference>
<keyword evidence="3 5" id="KW-0371">Homeobox</keyword>
<evidence type="ECO:0000256" key="5">
    <source>
        <dbReference type="PROSITE-ProRule" id="PRU00108"/>
    </source>
</evidence>
<comment type="subcellular location">
    <subcellularLocation>
        <location evidence="1 5 6">Nucleus</location>
    </subcellularLocation>
</comment>
<feature type="region of interest" description="Disordered" evidence="7">
    <location>
        <begin position="13"/>
        <end position="59"/>
    </location>
</feature>